<reference evidence="1" key="1">
    <citation type="submission" date="2019-11" db="EMBL/GenBank/DDBJ databases">
        <authorList>
            <person name="Feng L."/>
        </authorList>
    </citation>
    <scope>NUCLEOTIDE SEQUENCE</scope>
    <source>
        <strain evidence="1">BintestinalisLFYP9</strain>
    </source>
</reference>
<evidence type="ECO:0000313" key="1">
    <source>
        <dbReference type="EMBL" id="VYT04269.1"/>
    </source>
</evidence>
<dbReference type="EMBL" id="CACRSU010000014">
    <property type="protein sequence ID" value="VYT04269.1"/>
    <property type="molecule type" value="Genomic_DNA"/>
</dbReference>
<dbReference type="AlphaFoldDB" id="A0A6N2THD1"/>
<gene>
    <name evidence="1" type="ORF">BILFYP9_01557</name>
</gene>
<organism evidence="1">
    <name type="scientific">Bacteroides intestinalis</name>
    <dbReference type="NCBI Taxonomy" id="329854"/>
    <lineage>
        <taxon>Bacteria</taxon>
        <taxon>Pseudomonadati</taxon>
        <taxon>Bacteroidota</taxon>
        <taxon>Bacteroidia</taxon>
        <taxon>Bacteroidales</taxon>
        <taxon>Bacteroidaceae</taxon>
        <taxon>Bacteroides</taxon>
    </lineage>
</organism>
<accession>A0A6N2THD1</accession>
<protein>
    <submittedName>
        <fullName evidence="1">Uncharacterized protein</fullName>
    </submittedName>
</protein>
<sequence>MLEVLRKRQGSTYGRYRLFFFGAKIHKIVGGEKEMEIKNACRFACMRFYRESFIVLLCQGKDGCTNRNPDWQSIARNSQKIGGDCCPLVGS</sequence>
<proteinExistence type="predicted"/>
<name>A0A6N2THD1_9BACE</name>